<dbReference type="AlphaFoldDB" id="A0A926VAT7"/>
<evidence type="ECO:0000313" key="4">
    <source>
        <dbReference type="EMBL" id="MBD2180407.1"/>
    </source>
</evidence>
<dbReference type="SUPFAM" id="SSF48452">
    <property type="entry name" value="TPR-like"/>
    <property type="match status" value="2"/>
</dbReference>
<reference evidence="4" key="1">
    <citation type="journal article" date="2015" name="ISME J.">
        <title>Draft Genome Sequence of Streptomyces incarnatus NRRL8089, which Produces the Nucleoside Antibiotic Sinefungin.</title>
        <authorList>
            <person name="Oshima K."/>
            <person name="Hattori M."/>
            <person name="Shimizu H."/>
            <person name="Fukuda K."/>
            <person name="Nemoto M."/>
            <person name="Inagaki K."/>
            <person name="Tamura T."/>
        </authorList>
    </citation>
    <scope>NUCLEOTIDE SEQUENCE</scope>
    <source>
        <strain evidence="4">FACHB-1375</strain>
    </source>
</reference>
<dbReference type="InterPro" id="IPR019734">
    <property type="entry name" value="TPR_rpt"/>
</dbReference>
<name>A0A926VAT7_9CYAN</name>
<organism evidence="4 5">
    <name type="scientific">Aerosakkonema funiforme FACHB-1375</name>
    <dbReference type="NCBI Taxonomy" id="2949571"/>
    <lineage>
        <taxon>Bacteria</taxon>
        <taxon>Bacillati</taxon>
        <taxon>Cyanobacteriota</taxon>
        <taxon>Cyanophyceae</taxon>
        <taxon>Oscillatoriophycideae</taxon>
        <taxon>Aerosakkonematales</taxon>
        <taxon>Aerosakkonemataceae</taxon>
        <taxon>Aerosakkonema</taxon>
    </lineage>
</organism>
<dbReference type="RefSeq" id="WP_190462575.1">
    <property type="nucleotide sequence ID" value="NZ_JACJPW010000008.1"/>
</dbReference>
<dbReference type="InterPro" id="IPR024983">
    <property type="entry name" value="CHAT_dom"/>
</dbReference>
<reference evidence="4" key="2">
    <citation type="submission" date="2020-08" db="EMBL/GenBank/DDBJ databases">
        <authorList>
            <person name="Chen M."/>
            <person name="Teng W."/>
            <person name="Zhao L."/>
            <person name="Hu C."/>
            <person name="Zhou Y."/>
            <person name="Han B."/>
            <person name="Song L."/>
            <person name="Shu W."/>
        </authorList>
    </citation>
    <scope>NUCLEOTIDE SEQUENCE</scope>
    <source>
        <strain evidence="4">FACHB-1375</strain>
    </source>
</reference>
<dbReference type="Pfam" id="PF13424">
    <property type="entry name" value="TPR_12"/>
    <property type="match status" value="1"/>
</dbReference>
<dbReference type="SMART" id="SM00028">
    <property type="entry name" value="TPR"/>
    <property type="match status" value="7"/>
</dbReference>
<keyword evidence="2" id="KW-0732">Signal</keyword>
<dbReference type="Pfam" id="PF12770">
    <property type="entry name" value="CHAT"/>
    <property type="match status" value="1"/>
</dbReference>
<comment type="caution">
    <text evidence="4">The sequence shown here is derived from an EMBL/GenBank/DDBJ whole genome shotgun (WGS) entry which is preliminary data.</text>
</comment>
<evidence type="ECO:0000256" key="2">
    <source>
        <dbReference type="SAM" id="SignalP"/>
    </source>
</evidence>
<feature type="signal peptide" evidence="2">
    <location>
        <begin position="1"/>
        <end position="23"/>
    </location>
</feature>
<dbReference type="EMBL" id="JACJPW010000008">
    <property type="protein sequence ID" value="MBD2180407.1"/>
    <property type="molecule type" value="Genomic_DNA"/>
</dbReference>
<gene>
    <name evidence="4" type="ORF">H6G03_04670</name>
</gene>
<feature type="repeat" description="TPR" evidence="1">
    <location>
        <begin position="278"/>
        <end position="311"/>
    </location>
</feature>
<dbReference type="Pfam" id="PF13181">
    <property type="entry name" value="TPR_8"/>
    <property type="match status" value="1"/>
</dbReference>
<accession>A0A926VAT7</accession>
<dbReference type="PANTHER" id="PTHR10098">
    <property type="entry name" value="RAPSYN-RELATED"/>
    <property type="match status" value="1"/>
</dbReference>
<dbReference type="PANTHER" id="PTHR10098:SF112">
    <property type="entry name" value="SLR0380 PROTEIN"/>
    <property type="match status" value="1"/>
</dbReference>
<proteinExistence type="predicted"/>
<feature type="domain" description="CHAT" evidence="3">
    <location>
        <begin position="638"/>
        <end position="905"/>
    </location>
</feature>
<dbReference type="Gene3D" id="1.25.40.10">
    <property type="entry name" value="Tetratricopeptide repeat domain"/>
    <property type="match status" value="3"/>
</dbReference>
<dbReference type="Proteomes" id="UP000641646">
    <property type="component" value="Unassembled WGS sequence"/>
</dbReference>
<keyword evidence="1" id="KW-0802">TPR repeat</keyword>
<dbReference type="PROSITE" id="PS50005">
    <property type="entry name" value="TPR"/>
    <property type="match status" value="1"/>
</dbReference>
<evidence type="ECO:0000256" key="1">
    <source>
        <dbReference type="PROSITE-ProRule" id="PRU00339"/>
    </source>
</evidence>
<sequence>MRSFICLALLTFLLVTAIFPAVAQVTDFRFSVIPNIISFSEMKNLSPLPASVTTRLGVKISPSFDKRWDGGEVFATVLEDGKKLYDAGRFSDAVAVWEKAAESYREKNDRLYLALTLNYLSNAYQELGQWEKAKDAIAQSLNLLTNSATRQHSALIFAQALNSQGSLQLAMGQTEAALDSWKEAENAYEKAGDAAGILGSKINQAQALQALGQYQRAKTNLENANKNLVSLPDAIVKSVGLRSLGEALQVLGDLPKSEEVLKQSLALAQKLNSPTETSAALFSLGNHAKSAGDSKAALDFYQQAAAIAPSPIAKLETLLNLLNLSIETKGQENIPYLISQIQTEISKLNPSRSGVYSQVNFAETLMKLSLVSGQLSGGNQEEQITNERQGNTSIAKLLATAVQQARYLKDARAESYALVALGKLYQQNKQQSDAENLTQQALTIAQAISANDITARSAWQLGKILKQEGRNEDAIAAYTQAVKTLQILRSDLVATNTNLQFSFRESVEPVYRELVGLLLDESSDYSAASTENSKSKIPNRIAQARELIEALQLAELDNYFREACLNVKPQQIDAIDRQAAVIYPIILSDRLEVILSLPEKPLRHYKTDLPESKVESILEQLLESINPIFSQEELWQVSQQVYDWLIRPAETDLATSGIKTLVFVLDGSLRNLPMSILYDGQKYLIEKYSIAITPGLQLLPTRSISAKHLEVLTAGLTESRSGFSALPGVEAELKRIASELPSQILLNQQFSEENLSTRIKAASFPIVHLATHGQFSSNPDETFILAWDKKLNVRRFEEILRSREGKETSAIELLVLSACQTAAGDNRAALGLAGVALKSGARTTLATLWSVKDLSTATLITEFYSQLGQPHVTKAEALRRAQLSLLKTPQFEHPFYWSPFVLVGNWL</sequence>
<evidence type="ECO:0000313" key="5">
    <source>
        <dbReference type="Proteomes" id="UP000641646"/>
    </source>
</evidence>
<evidence type="ECO:0000259" key="3">
    <source>
        <dbReference type="Pfam" id="PF12770"/>
    </source>
</evidence>
<keyword evidence="5" id="KW-1185">Reference proteome</keyword>
<feature type="chain" id="PRO_5036950729" evidence="2">
    <location>
        <begin position="24"/>
        <end position="907"/>
    </location>
</feature>
<dbReference type="InterPro" id="IPR011990">
    <property type="entry name" value="TPR-like_helical_dom_sf"/>
</dbReference>
<protein>
    <submittedName>
        <fullName evidence="4">CHAT domain-containing protein</fullName>
    </submittedName>
</protein>